<dbReference type="Proteomes" id="UP000030104">
    <property type="component" value="Unassembled WGS sequence"/>
</dbReference>
<accession>A0A0A2KS74</accession>
<dbReference type="AlphaFoldDB" id="A0A0A2KS74"/>
<evidence type="ECO:0000313" key="2">
    <source>
        <dbReference type="Proteomes" id="UP000030104"/>
    </source>
</evidence>
<dbReference type="PhylomeDB" id="A0A0A2KS74"/>
<evidence type="ECO:0000313" key="1">
    <source>
        <dbReference type="EMBL" id="KGO69746.1"/>
    </source>
</evidence>
<dbReference type="STRING" id="40296.A0A0A2KS74"/>
<dbReference type="OrthoDB" id="5381783at2759"/>
<dbReference type="EMBL" id="JQGA01001119">
    <property type="protein sequence ID" value="KGO69746.1"/>
    <property type="molecule type" value="Genomic_DNA"/>
</dbReference>
<sequence>MQKKRAPGIPLSENKGSVLKNQTRSLGIIPATLRIPPECRLRGLNLVKIGLLPPMRVFQKMQELLREI</sequence>
<organism evidence="1 2">
    <name type="scientific">Penicillium italicum</name>
    <name type="common">Blue mold</name>
    <dbReference type="NCBI Taxonomy" id="40296"/>
    <lineage>
        <taxon>Eukaryota</taxon>
        <taxon>Fungi</taxon>
        <taxon>Dikarya</taxon>
        <taxon>Ascomycota</taxon>
        <taxon>Pezizomycotina</taxon>
        <taxon>Eurotiomycetes</taxon>
        <taxon>Eurotiomycetidae</taxon>
        <taxon>Eurotiales</taxon>
        <taxon>Aspergillaceae</taxon>
        <taxon>Penicillium</taxon>
    </lineage>
</organism>
<protein>
    <submittedName>
        <fullName evidence="1">Uncharacterized protein</fullName>
    </submittedName>
</protein>
<reference evidence="1 2" key="1">
    <citation type="journal article" date="2015" name="Mol. Plant Microbe Interact.">
        <title>Genome, transcriptome, and functional analyses of Penicillium expansum provide new insights into secondary metabolism and pathogenicity.</title>
        <authorList>
            <person name="Ballester A.R."/>
            <person name="Marcet-Houben M."/>
            <person name="Levin E."/>
            <person name="Sela N."/>
            <person name="Selma-Lazaro C."/>
            <person name="Carmona L."/>
            <person name="Wisniewski M."/>
            <person name="Droby S."/>
            <person name="Gonzalez-Candelas L."/>
            <person name="Gabaldon T."/>
        </authorList>
    </citation>
    <scope>NUCLEOTIDE SEQUENCE [LARGE SCALE GENOMIC DNA]</scope>
    <source>
        <strain evidence="1 2">PHI-1</strain>
    </source>
</reference>
<keyword evidence="2" id="KW-1185">Reference proteome</keyword>
<dbReference type="HOGENOM" id="CLU_2794728_0_0_1"/>
<name>A0A0A2KS74_PENIT</name>
<gene>
    <name evidence="1" type="ORF">PITC_043360</name>
</gene>
<comment type="caution">
    <text evidence="1">The sequence shown here is derived from an EMBL/GenBank/DDBJ whole genome shotgun (WGS) entry which is preliminary data.</text>
</comment>
<proteinExistence type="predicted"/>